<keyword evidence="2 4" id="KW-0067">ATP-binding</keyword>
<evidence type="ECO:0000259" key="3">
    <source>
        <dbReference type="PROSITE" id="PS50893"/>
    </source>
</evidence>
<dbReference type="GO" id="GO:0005524">
    <property type="term" value="F:ATP binding"/>
    <property type="evidence" value="ECO:0007669"/>
    <property type="project" value="UniProtKB-KW"/>
</dbReference>
<dbReference type="GO" id="GO:0016887">
    <property type="term" value="F:ATP hydrolysis activity"/>
    <property type="evidence" value="ECO:0007669"/>
    <property type="project" value="InterPro"/>
</dbReference>
<proteinExistence type="predicted"/>
<dbReference type="AlphaFoldDB" id="A0A089QDZ7"/>
<feature type="domain" description="ABC transporter" evidence="3">
    <location>
        <begin position="4"/>
        <end position="229"/>
    </location>
</feature>
<dbReference type="InterPro" id="IPR027417">
    <property type="entry name" value="P-loop_NTPase"/>
</dbReference>
<dbReference type="PROSITE" id="PS50893">
    <property type="entry name" value="ABC_TRANSPORTER_2"/>
    <property type="match status" value="1"/>
</dbReference>
<reference evidence="4 5" key="1">
    <citation type="journal article" date="2014" name="BMC Genomics">
        <title>Unusual genome complexity in Lactobacillus salivarius JCM1046.</title>
        <authorList>
            <person name="Raftis E.J."/>
            <person name="Forde B.M."/>
            <person name="Claesson M.J."/>
            <person name="O'Toole P.W."/>
        </authorList>
    </citation>
    <scope>NUCLEOTIDE SEQUENCE [LARGE SCALE GENOMIC DNA]</scope>
    <source>
        <strain evidence="4 5">JCM1046</strain>
    </source>
</reference>
<name>A0A089QDZ7_9LACO</name>
<dbReference type="SMART" id="SM00382">
    <property type="entry name" value="AAA"/>
    <property type="match status" value="1"/>
</dbReference>
<dbReference type="InterPro" id="IPR003593">
    <property type="entry name" value="AAA+_ATPase"/>
</dbReference>
<dbReference type="RefSeq" id="WP_044005498.1">
    <property type="nucleotide sequence ID" value="NZ_CP007646.1"/>
</dbReference>
<keyword evidence="1" id="KW-0547">Nucleotide-binding</keyword>
<gene>
    <name evidence="4" type="ORF">LSJ_1672c</name>
</gene>
<evidence type="ECO:0000256" key="2">
    <source>
        <dbReference type="ARBA" id="ARBA00022840"/>
    </source>
</evidence>
<accession>A0A089QDZ7</accession>
<dbReference type="EMBL" id="CP007646">
    <property type="protein sequence ID" value="AIR11314.1"/>
    <property type="molecule type" value="Genomic_DNA"/>
</dbReference>
<evidence type="ECO:0000313" key="4">
    <source>
        <dbReference type="EMBL" id="AIR11314.1"/>
    </source>
</evidence>
<dbReference type="PANTHER" id="PTHR43158">
    <property type="entry name" value="SKFA PEPTIDE EXPORT ATP-BINDING PROTEIN SKFE"/>
    <property type="match status" value="1"/>
</dbReference>
<sequence>MTGIKIDGLSKKFRKKNVLDNISVEFKPNKIYGLLGRNGAGKSTLLNIIANRLYADQGNLTLDDENLVENDSALGRLYLMNDVDMYNKSMRLDKIFEYTEQFYGSFDYEYAEKLAERFKIDTHQKFGKFSTGYHTIAKLIIALCVPADYIFLDEPVLGLDANHRTIFYEELMTTYSERPRTFVVATHLIEEITNILEHVMIVSESKITIDEDVEDILAKSHLIVGPKVETKDYVEGLNIVGKESLGNLQGYYVYGDLNDDKILPDTVQIERVDLQKMFIYLTNQGGENSVNK</sequence>
<dbReference type="Gene3D" id="3.40.50.300">
    <property type="entry name" value="P-loop containing nucleotide triphosphate hydrolases"/>
    <property type="match status" value="1"/>
</dbReference>
<dbReference type="Proteomes" id="UP000029488">
    <property type="component" value="Chromosome"/>
</dbReference>
<dbReference type="InterPro" id="IPR003439">
    <property type="entry name" value="ABC_transporter-like_ATP-bd"/>
</dbReference>
<dbReference type="KEGG" id="lsj:LSJ_1672c"/>
<organism evidence="4 5">
    <name type="scientific">Ligilactobacillus salivarius</name>
    <dbReference type="NCBI Taxonomy" id="1624"/>
    <lineage>
        <taxon>Bacteria</taxon>
        <taxon>Bacillati</taxon>
        <taxon>Bacillota</taxon>
        <taxon>Bacilli</taxon>
        <taxon>Lactobacillales</taxon>
        <taxon>Lactobacillaceae</taxon>
        <taxon>Ligilactobacillus</taxon>
    </lineage>
</organism>
<dbReference type="SUPFAM" id="SSF52540">
    <property type="entry name" value="P-loop containing nucleoside triphosphate hydrolases"/>
    <property type="match status" value="1"/>
</dbReference>
<evidence type="ECO:0000256" key="1">
    <source>
        <dbReference type="ARBA" id="ARBA00022741"/>
    </source>
</evidence>
<protein>
    <submittedName>
        <fullName evidence="4">ABC transporter, ATP-binding protein</fullName>
    </submittedName>
</protein>
<evidence type="ECO:0000313" key="5">
    <source>
        <dbReference type="Proteomes" id="UP000029488"/>
    </source>
</evidence>
<dbReference type="PANTHER" id="PTHR43158:SF5">
    <property type="entry name" value="ABC TRANSPORTER, ATP-BINDING PROTEIN"/>
    <property type="match status" value="1"/>
</dbReference>
<dbReference type="Pfam" id="PF00005">
    <property type="entry name" value="ABC_tran"/>
    <property type="match status" value="1"/>
</dbReference>